<evidence type="ECO:0000259" key="3">
    <source>
        <dbReference type="Pfam" id="PF18050"/>
    </source>
</evidence>
<evidence type="ECO:0000256" key="1">
    <source>
        <dbReference type="SAM" id="SignalP"/>
    </source>
</evidence>
<dbReference type="InterPro" id="IPR041183">
    <property type="entry name" value="Cyclophilin-like"/>
</dbReference>
<dbReference type="InterPro" id="IPR029000">
    <property type="entry name" value="Cyclophilin-like_dom_sf"/>
</dbReference>
<evidence type="ECO:0008006" key="6">
    <source>
        <dbReference type="Google" id="ProtNLM"/>
    </source>
</evidence>
<dbReference type="SUPFAM" id="SSF50891">
    <property type="entry name" value="Cyclophilin-like"/>
    <property type="match status" value="1"/>
</dbReference>
<dbReference type="GO" id="GO:0016651">
    <property type="term" value="F:oxidoreductase activity, acting on NAD(P)H"/>
    <property type="evidence" value="ECO:0007669"/>
    <property type="project" value="UniProtKB-ARBA"/>
</dbReference>
<feature type="signal peptide" evidence="1">
    <location>
        <begin position="1"/>
        <end position="19"/>
    </location>
</feature>
<evidence type="ECO:0000313" key="5">
    <source>
        <dbReference type="Proteomes" id="UP000521313"/>
    </source>
</evidence>
<gene>
    <name evidence="4" type="ORF">HNQ43_001731</name>
</gene>
<sequence length="351" mass="38983">MKKILTMLLTLAMSFTLVACRTAEESVEIEESSRNKETTVEGGGANILIAYFTWAENAVLEEDVDVVTSPSVVVPGNVQQLATWIQEETGGDIFSIRVTDPYLSDWDACLERANEERGSDVRPELQENVENIDQYDTVFLGYPNWWYGVPMALLSFLEQNDLSGKDVYLFCSHGTGGLANSVEQIVETSPEAIISDSIFDCYEEEAASSEDEIRSWVNDLGYSFSEEPNDRDDTASQRQISVRIDDNTIVYALNDGSAADSLYEMLPLSVEVEDYSTNEKIFYPEEGLDTSNSPLAQGGSGTLAYYEPWGDVVFFYGEYNENPGLFELGQIVSGEELINQMSGTITIEIAE</sequence>
<dbReference type="Pfam" id="PF18050">
    <property type="entry name" value="Cyclophil_like2"/>
    <property type="match status" value="1"/>
</dbReference>
<accession>A0A7W8D1W4</accession>
<dbReference type="Pfam" id="PF12682">
    <property type="entry name" value="Flavodoxin_4"/>
    <property type="match status" value="1"/>
</dbReference>
<keyword evidence="1" id="KW-0732">Signal</keyword>
<comment type="caution">
    <text evidence="4">The sequence shown here is derived from an EMBL/GenBank/DDBJ whole genome shotgun (WGS) entry which is preliminary data.</text>
</comment>
<dbReference type="Proteomes" id="UP000521313">
    <property type="component" value="Unassembled WGS sequence"/>
</dbReference>
<dbReference type="AlphaFoldDB" id="A0A7W8D1W4"/>
<feature type="chain" id="PRO_5039488356" description="Flavodoxin-like domain-containing protein" evidence="1">
    <location>
        <begin position="20"/>
        <end position="351"/>
    </location>
</feature>
<dbReference type="PANTHER" id="PTHR39201:SF1">
    <property type="entry name" value="FLAVODOXIN-LIKE DOMAIN-CONTAINING PROTEIN"/>
    <property type="match status" value="1"/>
</dbReference>
<evidence type="ECO:0000313" key="4">
    <source>
        <dbReference type="EMBL" id="MBB5185653.1"/>
    </source>
</evidence>
<feature type="domain" description="Flavodoxin-like" evidence="2">
    <location>
        <begin position="76"/>
        <end position="219"/>
    </location>
</feature>
<dbReference type="SUPFAM" id="SSF52218">
    <property type="entry name" value="Flavoproteins"/>
    <property type="match status" value="1"/>
</dbReference>
<dbReference type="GO" id="GO:0010181">
    <property type="term" value="F:FMN binding"/>
    <property type="evidence" value="ECO:0007669"/>
    <property type="project" value="InterPro"/>
</dbReference>
<dbReference type="RefSeq" id="WP_221248053.1">
    <property type="nucleotide sequence ID" value="NZ_JACHHD010000021.1"/>
</dbReference>
<dbReference type="InterPro" id="IPR029039">
    <property type="entry name" value="Flavoprotein-like_sf"/>
</dbReference>
<reference evidence="4 5" key="1">
    <citation type="submission" date="2020-08" db="EMBL/GenBank/DDBJ databases">
        <title>Genomic Encyclopedia of Type Strains, Phase IV (KMG-IV): sequencing the most valuable type-strain genomes for metagenomic binning, comparative biology and taxonomic classification.</title>
        <authorList>
            <person name="Goeker M."/>
        </authorList>
    </citation>
    <scope>NUCLEOTIDE SEQUENCE [LARGE SCALE GENOMIC DNA]</scope>
    <source>
        <strain evidence="4 5">DSM 26963</strain>
    </source>
</reference>
<protein>
    <recommendedName>
        <fullName evidence="6">Flavodoxin-like domain-containing protein</fullName>
    </recommendedName>
</protein>
<dbReference type="InterPro" id="IPR008254">
    <property type="entry name" value="Flavodoxin/NO_synth"/>
</dbReference>
<dbReference type="Gene3D" id="3.40.50.360">
    <property type="match status" value="1"/>
</dbReference>
<dbReference type="PROSITE" id="PS51257">
    <property type="entry name" value="PROKAR_LIPOPROTEIN"/>
    <property type="match status" value="1"/>
</dbReference>
<evidence type="ECO:0000259" key="2">
    <source>
        <dbReference type="Pfam" id="PF12682"/>
    </source>
</evidence>
<dbReference type="EMBL" id="JACHHD010000021">
    <property type="protein sequence ID" value="MBB5185653.1"/>
    <property type="molecule type" value="Genomic_DNA"/>
</dbReference>
<name>A0A7W8D1W4_9FIRM</name>
<dbReference type="Gene3D" id="2.40.100.20">
    <property type="match status" value="1"/>
</dbReference>
<organism evidence="4 5">
    <name type="scientific">Faecalicoccus acidiformans</name>
    <dbReference type="NCBI Taxonomy" id="915173"/>
    <lineage>
        <taxon>Bacteria</taxon>
        <taxon>Bacillati</taxon>
        <taxon>Bacillota</taxon>
        <taxon>Erysipelotrichia</taxon>
        <taxon>Erysipelotrichales</taxon>
        <taxon>Erysipelotrichaceae</taxon>
        <taxon>Faecalicoccus</taxon>
    </lineage>
</organism>
<feature type="domain" description="Cyclophilin-like" evidence="3">
    <location>
        <begin position="243"/>
        <end position="349"/>
    </location>
</feature>
<dbReference type="PANTHER" id="PTHR39201">
    <property type="entry name" value="EXPORTED PROTEIN-RELATED"/>
    <property type="match status" value="1"/>
</dbReference>
<proteinExistence type="predicted"/>